<dbReference type="Pfam" id="PF08281">
    <property type="entry name" value="Sigma70_r4_2"/>
    <property type="match status" value="1"/>
</dbReference>
<evidence type="ECO:0000313" key="8">
    <source>
        <dbReference type="EMBL" id="MCW3806243.1"/>
    </source>
</evidence>
<dbReference type="RefSeq" id="WP_301199615.1">
    <property type="nucleotide sequence ID" value="NZ_JAPDPI010000021.1"/>
</dbReference>
<evidence type="ECO:0000256" key="2">
    <source>
        <dbReference type="ARBA" id="ARBA00023015"/>
    </source>
</evidence>
<accession>A0AAE3SK82</accession>
<dbReference type="SUPFAM" id="SSF88946">
    <property type="entry name" value="Sigma2 domain of RNA polymerase sigma factors"/>
    <property type="match status" value="1"/>
</dbReference>
<evidence type="ECO:0000256" key="5">
    <source>
        <dbReference type="ARBA" id="ARBA00023163"/>
    </source>
</evidence>
<dbReference type="PANTHER" id="PTHR43133:SF8">
    <property type="entry name" value="RNA POLYMERASE SIGMA FACTOR HI_1459-RELATED"/>
    <property type="match status" value="1"/>
</dbReference>
<comment type="similarity">
    <text evidence="1">Belongs to the sigma-70 factor family. ECF subfamily.</text>
</comment>
<dbReference type="Gene3D" id="1.10.1740.10">
    <property type="match status" value="1"/>
</dbReference>
<dbReference type="InterPro" id="IPR013249">
    <property type="entry name" value="RNA_pol_sigma70_r4_t2"/>
</dbReference>
<keyword evidence="4" id="KW-0238">DNA-binding</keyword>
<sequence length="196" mass="23012">MNRLTLLSEDELIKMFISGDEGSLQFLIERHKNRIYSYILMMVKNQELAEDIFQDTFVKVITNLKLGRYTENGRFASWVMRISHNLIIDYYRKQKNMQVVSNDSNDYDLLNSPKYSDSNIEDKLVFSQILKEVGDLVDYLPDNQKQVVQMRHFMGLSFKEIAEETGVSINTALGRMRYALINMRNMMEEKNLSLTL</sequence>
<dbReference type="CDD" id="cd06171">
    <property type="entry name" value="Sigma70_r4"/>
    <property type="match status" value="1"/>
</dbReference>
<dbReference type="SUPFAM" id="SSF88659">
    <property type="entry name" value="Sigma3 and sigma4 domains of RNA polymerase sigma factors"/>
    <property type="match status" value="1"/>
</dbReference>
<dbReference type="GO" id="GO:0006352">
    <property type="term" value="P:DNA-templated transcription initiation"/>
    <property type="evidence" value="ECO:0007669"/>
    <property type="project" value="InterPro"/>
</dbReference>
<evidence type="ECO:0000256" key="4">
    <source>
        <dbReference type="ARBA" id="ARBA00023125"/>
    </source>
</evidence>
<dbReference type="Pfam" id="PF04542">
    <property type="entry name" value="Sigma70_r2"/>
    <property type="match status" value="1"/>
</dbReference>
<dbReference type="GO" id="GO:0016987">
    <property type="term" value="F:sigma factor activity"/>
    <property type="evidence" value="ECO:0007669"/>
    <property type="project" value="UniProtKB-KW"/>
</dbReference>
<proteinExistence type="inferred from homology"/>
<dbReference type="GO" id="GO:0003677">
    <property type="term" value="F:DNA binding"/>
    <property type="evidence" value="ECO:0007669"/>
    <property type="project" value="UniProtKB-KW"/>
</dbReference>
<dbReference type="InterPro" id="IPR013324">
    <property type="entry name" value="RNA_pol_sigma_r3/r4-like"/>
</dbReference>
<evidence type="ECO:0000256" key="3">
    <source>
        <dbReference type="ARBA" id="ARBA00023082"/>
    </source>
</evidence>
<dbReference type="NCBIfam" id="TIGR02937">
    <property type="entry name" value="sigma70-ECF"/>
    <property type="match status" value="1"/>
</dbReference>
<dbReference type="InterPro" id="IPR039425">
    <property type="entry name" value="RNA_pol_sigma-70-like"/>
</dbReference>
<dbReference type="PANTHER" id="PTHR43133">
    <property type="entry name" value="RNA POLYMERASE ECF-TYPE SIGMA FACTO"/>
    <property type="match status" value="1"/>
</dbReference>
<feature type="domain" description="RNA polymerase sigma-70 region 2" evidence="6">
    <location>
        <begin position="27"/>
        <end position="95"/>
    </location>
</feature>
<keyword evidence="3" id="KW-0731">Sigma factor</keyword>
<comment type="caution">
    <text evidence="8">The sequence shown here is derived from an EMBL/GenBank/DDBJ whole genome shotgun (WGS) entry which is preliminary data.</text>
</comment>
<keyword evidence="2" id="KW-0805">Transcription regulation</keyword>
<name>A0AAE3SK82_9BACT</name>
<gene>
    <name evidence="8" type="ORF">OM074_11455</name>
</gene>
<dbReference type="AlphaFoldDB" id="A0AAE3SK82"/>
<dbReference type="InterPro" id="IPR013325">
    <property type="entry name" value="RNA_pol_sigma_r2"/>
</dbReference>
<organism evidence="8 9">
    <name type="scientific">Plebeiibacterium marinum</name>
    <dbReference type="NCBI Taxonomy" id="2992111"/>
    <lineage>
        <taxon>Bacteria</taxon>
        <taxon>Pseudomonadati</taxon>
        <taxon>Bacteroidota</taxon>
        <taxon>Bacteroidia</taxon>
        <taxon>Marinilabiliales</taxon>
        <taxon>Marinilabiliaceae</taxon>
        <taxon>Plebeiibacterium</taxon>
    </lineage>
</organism>
<dbReference type="Proteomes" id="UP001207408">
    <property type="component" value="Unassembled WGS sequence"/>
</dbReference>
<dbReference type="Gene3D" id="1.10.10.10">
    <property type="entry name" value="Winged helix-like DNA-binding domain superfamily/Winged helix DNA-binding domain"/>
    <property type="match status" value="1"/>
</dbReference>
<feature type="domain" description="RNA polymerase sigma factor 70 region 4 type 2" evidence="7">
    <location>
        <begin position="132"/>
        <end position="171"/>
    </location>
</feature>
<dbReference type="InterPro" id="IPR007627">
    <property type="entry name" value="RNA_pol_sigma70_r2"/>
</dbReference>
<evidence type="ECO:0000256" key="1">
    <source>
        <dbReference type="ARBA" id="ARBA00010641"/>
    </source>
</evidence>
<reference evidence="8" key="1">
    <citation type="submission" date="2022-10" db="EMBL/GenBank/DDBJ databases">
        <authorList>
            <person name="Yu W.X."/>
        </authorList>
    </citation>
    <scope>NUCLEOTIDE SEQUENCE</scope>
    <source>
        <strain evidence="8">D04</strain>
    </source>
</reference>
<evidence type="ECO:0000313" key="9">
    <source>
        <dbReference type="Proteomes" id="UP001207408"/>
    </source>
</evidence>
<protein>
    <submittedName>
        <fullName evidence="8">Sigma-70 family RNA polymerase sigma factor</fullName>
    </submittedName>
</protein>
<dbReference type="EMBL" id="JAPDPI010000021">
    <property type="protein sequence ID" value="MCW3806243.1"/>
    <property type="molecule type" value="Genomic_DNA"/>
</dbReference>
<keyword evidence="9" id="KW-1185">Reference proteome</keyword>
<keyword evidence="5" id="KW-0804">Transcription</keyword>
<evidence type="ECO:0000259" key="7">
    <source>
        <dbReference type="Pfam" id="PF08281"/>
    </source>
</evidence>
<dbReference type="InterPro" id="IPR014284">
    <property type="entry name" value="RNA_pol_sigma-70_dom"/>
</dbReference>
<dbReference type="InterPro" id="IPR036388">
    <property type="entry name" value="WH-like_DNA-bd_sf"/>
</dbReference>
<evidence type="ECO:0000259" key="6">
    <source>
        <dbReference type="Pfam" id="PF04542"/>
    </source>
</evidence>